<protein>
    <submittedName>
        <fullName evidence="1">Uncharacterized protein</fullName>
    </submittedName>
</protein>
<name>A0A7I8JHT3_SPIIN</name>
<gene>
    <name evidence="1" type="ORF">SI7747_13016120</name>
</gene>
<dbReference type="Proteomes" id="UP001189122">
    <property type="component" value="Unassembled WGS sequence"/>
</dbReference>
<accession>A0A7I8JHT3</accession>
<keyword evidence="2" id="KW-1185">Reference proteome</keyword>
<reference evidence="1 2" key="1">
    <citation type="submission" date="2019-12" db="EMBL/GenBank/DDBJ databases">
        <authorList>
            <person name="Scholz U."/>
            <person name="Mascher M."/>
            <person name="Fiebig A."/>
        </authorList>
    </citation>
    <scope>NUCLEOTIDE SEQUENCE</scope>
</reference>
<proteinExistence type="predicted"/>
<sequence length="16" mass="2148">METRRQWWCEGPRERK</sequence>
<evidence type="ECO:0000313" key="2">
    <source>
        <dbReference type="Proteomes" id="UP001189122"/>
    </source>
</evidence>
<organism evidence="1">
    <name type="scientific">Spirodela intermedia</name>
    <name type="common">Intermediate duckweed</name>
    <dbReference type="NCBI Taxonomy" id="51605"/>
    <lineage>
        <taxon>Eukaryota</taxon>
        <taxon>Viridiplantae</taxon>
        <taxon>Streptophyta</taxon>
        <taxon>Embryophyta</taxon>
        <taxon>Tracheophyta</taxon>
        <taxon>Spermatophyta</taxon>
        <taxon>Magnoliopsida</taxon>
        <taxon>Liliopsida</taxon>
        <taxon>Araceae</taxon>
        <taxon>Lemnoideae</taxon>
        <taxon>Spirodela</taxon>
    </lineage>
</organism>
<dbReference type="AlphaFoldDB" id="A0A7I8JHT3"/>
<dbReference type="EMBL" id="CACRZD030000013">
    <property type="protein sequence ID" value="CAA6669717.1"/>
    <property type="molecule type" value="Genomic_DNA"/>
</dbReference>
<dbReference type="EMBL" id="LR743600">
    <property type="protein sequence ID" value="CAA2630474.1"/>
    <property type="molecule type" value="Genomic_DNA"/>
</dbReference>
<evidence type="ECO:0000313" key="1">
    <source>
        <dbReference type="EMBL" id="CAA2630474.1"/>
    </source>
</evidence>